<reference evidence="1" key="2">
    <citation type="journal article" date="2015" name="Data Brief">
        <title>Shoot transcriptome of the giant reed, Arundo donax.</title>
        <authorList>
            <person name="Barrero R.A."/>
            <person name="Guerrero F.D."/>
            <person name="Moolhuijzen P."/>
            <person name="Goolsby J.A."/>
            <person name="Tidwell J."/>
            <person name="Bellgard S.E."/>
            <person name="Bellgard M.I."/>
        </authorList>
    </citation>
    <scope>NUCLEOTIDE SEQUENCE</scope>
    <source>
        <tissue evidence="1">Shoot tissue taken approximately 20 cm above the soil surface</tissue>
    </source>
</reference>
<organism evidence="1">
    <name type="scientific">Arundo donax</name>
    <name type="common">Giant reed</name>
    <name type="synonym">Donax arundinaceus</name>
    <dbReference type="NCBI Taxonomy" id="35708"/>
    <lineage>
        <taxon>Eukaryota</taxon>
        <taxon>Viridiplantae</taxon>
        <taxon>Streptophyta</taxon>
        <taxon>Embryophyta</taxon>
        <taxon>Tracheophyta</taxon>
        <taxon>Spermatophyta</taxon>
        <taxon>Magnoliopsida</taxon>
        <taxon>Liliopsida</taxon>
        <taxon>Poales</taxon>
        <taxon>Poaceae</taxon>
        <taxon>PACMAD clade</taxon>
        <taxon>Arundinoideae</taxon>
        <taxon>Arundineae</taxon>
        <taxon>Arundo</taxon>
    </lineage>
</organism>
<protein>
    <submittedName>
        <fullName evidence="1">UGT72B3 (UDP-GLUCOSYL TRANSFERASE 72B3)</fullName>
    </submittedName>
</protein>
<sequence>MGSTGWDTEPSVSWEFHNTLWMELGSRKYFEWYSVDRVATLCGAKDQCHDVGGSRGGNSC</sequence>
<evidence type="ECO:0000313" key="1">
    <source>
        <dbReference type="EMBL" id="JAD69987.1"/>
    </source>
</evidence>
<accession>A0A0A9CER2</accession>
<dbReference type="AlphaFoldDB" id="A0A0A9CER2"/>
<keyword evidence="1" id="KW-0808">Transferase</keyword>
<dbReference type="GO" id="GO:0016740">
    <property type="term" value="F:transferase activity"/>
    <property type="evidence" value="ECO:0007669"/>
    <property type="project" value="UniProtKB-KW"/>
</dbReference>
<reference evidence="1" key="1">
    <citation type="submission" date="2014-09" db="EMBL/GenBank/DDBJ databases">
        <authorList>
            <person name="Magalhaes I.L.F."/>
            <person name="Oliveira U."/>
            <person name="Santos F.R."/>
            <person name="Vidigal T.H.D.A."/>
            <person name="Brescovit A.D."/>
            <person name="Santos A.J."/>
        </authorList>
    </citation>
    <scope>NUCLEOTIDE SEQUENCE</scope>
    <source>
        <tissue evidence="1">Shoot tissue taken approximately 20 cm above the soil surface</tissue>
    </source>
</reference>
<dbReference type="EMBL" id="GBRH01227908">
    <property type="protein sequence ID" value="JAD69987.1"/>
    <property type="molecule type" value="Transcribed_RNA"/>
</dbReference>
<proteinExistence type="predicted"/>
<name>A0A0A9CER2_ARUDO</name>